<evidence type="ECO:0000313" key="1">
    <source>
        <dbReference type="EMBL" id="ODQ71401.1"/>
    </source>
</evidence>
<evidence type="ECO:0000313" key="2">
    <source>
        <dbReference type="Proteomes" id="UP000094385"/>
    </source>
</evidence>
<protein>
    <submittedName>
        <fullName evidence="1">Uncharacterized protein</fullName>
    </submittedName>
</protein>
<gene>
    <name evidence="1" type="ORF">LIPSTDRAFT_4650</name>
</gene>
<reference evidence="1 2" key="1">
    <citation type="journal article" date="2016" name="Proc. Natl. Acad. Sci. U.S.A.">
        <title>Comparative genomics of biotechnologically important yeasts.</title>
        <authorList>
            <person name="Riley R."/>
            <person name="Haridas S."/>
            <person name="Wolfe K.H."/>
            <person name="Lopes M.R."/>
            <person name="Hittinger C.T."/>
            <person name="Goeker M."/>
            <person name="Salamov A.A."/>
            <person name="Wisecaver J.H."/>
            <person name="Long T.M."/>
            <person name="Calvey C.H."/>
            <person name="Aerts A.L."/>
            <person name="Barry K.W."/>
            <person name="Choi C."/>
            <person name="Clum A."/>
            <person name="Coughlan A.Y."/>
            <person name="Deshpande S."/>
            <person name="Douglass A.P."/>
            <person name="Hanson S.J."/>
            <person name="Klenk H.-P."/>
            <person name="LaButti K.M."/>
            <person name="Lapidus A."/>
            <person name="Lindquist E.A."/>
            <person name="Lipzen A.M."/>
            <person name="Meier-Kolthoff J.P."/>
            <person name="Ohm R.A."/>
            <person name="Otillar R.P."/>
            <person name="Pangilinan J.L."/>
            <person name="Peng Y."/>
            <person name="Rokas A."/>
            <person name="Rosa C.A."/>
            <person name="Scheuner C."/>
            <person name="Sibirny A.A."/>
            <person name="Slot J.C."/>
            <person name="Stielow J.B."/>
            <person name="Sun H."/>
            <person name="Kurtzman C.P."/>
            <person name="Blackwell M."/>
            <person name="Grigoriev I.V."/>
            <person name="Jeffries T.W."/>
        </authorList>
    </citation>
    <scope>NUCLEOTIDE SEQUENCE [LARGE SCALE GENOMIC DNA]</scope>
    <source>
        <strain evidence="1 2">NRRL Y-11557</strain>
    </source>
</reference>
<dbReference type="Proteomes" id="UP000094385">
    <property type="component" value="Unassembled WGS sequence"/>
</dbReference>
<dbReference type="AlphaFoldDB" id="A0A1E3Q158"/>
<name>A0A1E3Q158_LIPST</name>
<organism evidence="1 2">
    <name type="scientific">Lipomyces starkeyi NRRL Y-11557</name>
    <dbReference type="NCBI Taxonomy" id="675824"/>
    <lineage>
        <taxon>Eukaryota</taxon>
        <taxon>Fungi</taxon>
        <taxon>Dikarya</taxon>
        <taxon>Ascomycota</taxon>
        <taxon>Saccharomycotina</taxon>
        <taxon>Lipomycetes</taxon>
        <taxon>Lipomycetales</taxon>
        <taxon>Lipomycetaceae</taxon>
        <taxon>Lipomyces</taxon>
    </lineage>
</organism>
<keyword evidence="2" id="KW-1185">Reference proteome</keyword>
<dbReference type="EMBL" id="KV454297">
    <property type="protein sequence ID" value="ODQ71401.1"/>
    <property type="molecule type" value="Genomic_DNA"/>
</dbReference>
<proteinExistence type="predicted"/>
<sequence>METNAVYRVAQMYNLRPHLAIIWDEETEYQLDESDDESENPLFEPPGFRPGSAPLRGIPVQDGYKCMSCELDLREVCVTAKEGVRGTIAERKDLNQFGAKFLGYRLLEIIELIDIDCLLHKTKDKSFEVLRCLSLRMLEASREDTNAGFQPMLGKVMIGDPEKYNVKD</sequence>
<accession>A0A1E3Q158</accession>